<keyword evidence="3" id="KW-1185">Reference proteome</keyword>
<dbReference type="AlphaFoldDB" id="A0A8J7EZJ7"/>
<proteinExistence type="predicted"/>
<evidence type="ECO:0000313" key="3">
    <source>
        <dbReference type="Proteomes" id="UP000620559"/>
    </source>
</evidence>
<dbReference type="PANTHER" id="PTHR35585:SF1">
    <property type="entry name" value="HHE DOMAIN PROTEIN (AFU_ORTHOLOGUE AFUA_4G00730)"/>
    <property type="match status" value="1"/>
</dbReference>
<gene>
    <name evidence="2" type="ORF">IQ247_02550</name>
</gene>
<dbReference type="CDD" id="cd12108">
    <property type="entry name" value="Hr-like"/>
    <property type="match status" value="1"/>
</dbReference>
<feature type="domain" description="Hemerythrin-like" evidence="1">
    <location>
        <begin position="201"/>
        <end position="314"/>
    </location>
</feature>
<comment type="caution">
    <text evidence="2">The sequence shown here is derived from an EMBL/GenBank/DDBJ whole genome shotgun (WGS) entry which is preliminary data.</text>
</comment>
<dbReference type="PANTHER" id="PTHR35585">
    <property type="entry name" value="HHE DOMAIN PROTEIN (AFU_ORTHOLOGUE AFUA_4G00730)"/>
    <property type="match status" value="1"/>
</dbReference>
<reference evidence="2" key="1">
    <citation type="submission" date="2020-10" db="EMBL/GenBank/DDBJ databases">
        <authorList>
            <person name="Castelo-Branco R."/>
            <person name="Eusebio N."/>
            <person name="Adriana R."/>
            <person name="Vieira A."/>
            <person name="Brugerolle De Fraissinette N."/>
            <person name="Rezende De Castro R."/>
            <person name="Schneider M.P."/>
            <person name="Vasconcelos V."/>
            <person name="Leao P.N."/>
        </authorList>
    </citation>
    <scope>NUCLEOTIDE SEQUENCE</scope>
    <source>
        <strain evidence="2">LEGE 06105</strain>
    </source>
</reference>
<dbReference type="EMBL" id="JADEWL010000005">
    <property type="protein sequence ID" value="MBE9211605.1"/>
    <property type="molecule type" value="Genomic_DNA"/>
</dbReference>
<evidence type="ECO:0000259" key="1">
    <source>
        <dbReference type="Pfam" id="PF01814"/>
    </source>
</evidence>
<dbReference type="Gene3D" id="1.20.120.520">
    <property type="entry name" value="nmb1532 protein domain like"/>
    <property type="match status" value="1"/>
</dbReference>
<dbReference type="InterPro" id="IPR012312">
    <property type="entry name" value="Hemerythrin-like"/>
</dbReference>
<dbReference type="Proteomes" id="UP000620559">
    <property type="component" value="Unassembled WGS sequence"/>
</dbReference>
<organism evidence="2 3">
    <name type="scientific">Plectonema cf. radiosum LEGE 06105</name>
    <dbReference type="NCBI Taxonomy" id="945769"/>
    <lineage>
        <taxon>Bacteria</taxon>
        <taxon>Bacillati</taxon>
        <taxon>Cyanobacteriota</taxon>
        <taxon>Cyanophyceae</taxon>
        <taxon>Oscillatoriophycideae</taxon>
        <taxon>Oscillatoriales</taxon>
        <taxon>Microcoleaceae</taxon>
        <taxon>Plectonema</taxon>
    </lineage>
</organism>
<protein>
    <submittedName>
        <fullName evidence="2">Hemerythrin domain-containing protein</fullName>
    </submittedName>
</protein>
<accession>A0A8J7EZJ7</accession>
<dbReference type="Pfam" id="PF01814">
    <property type="entry name" value="Hemerythrin"/>
    <property type="match status" value="1"/>
</dbReference>
<dbReference type="RefSeq" id="WP_193916725.1">
    <property type="nucleotide sequence ID" value="NZ_JADEWL010000005.1"/>
</dbReference>
<name>A0A8J7EZJ7_9CYAN</name>
<sequence>MVATLDDTKRSAIAMKLADMKALQQLIIDNEQRFIGQLSDNDIRDRLQKMLDDDQKNLGIIETTITQYGIQAKPENVVSQMVEQVRQLMQGSELSLYEKVFQHELLKHQQVMSGITIHKAAEKVGADVMLAIGPLNTVNFENRAHQEQLKGILEYLGVRELTGQEADQGIWGRVQDAVAALSGAVGSVITQTSDKQDMNVQDVIRADHSKVNTLFTELLQSDNPQKIQEYFGQIYKDLTAHAEAEEEVVYPKVRPFYGEGDTQELYDEQAEMKVKLDEIKSTSPSSPQFKDKIKQLMDVVGDHIRQEESTMFAAIRNNLNSQQSEQLATEFKAAKTRIQKKMGVVSQ</sequence>
<evidence type="ECO:0000313" key="2">
    <source>
        <dbReference type="EMBL" id="MBE9211605.1"/>
    </source>
</evidence>